<keyword evidence="4" id="KW-0560">Oxidoreductase</keyword>
<evidence type="ECO:0000313" key="8">
    <source>
        <dbReference type="EMBL" id="EER07809.1"/>
    </source>
</evidence>
<name>C5L624_PERM5</name>
<keyword evidence="6" id="KW-0732">Signal</keyword>
<evidence type="ECO:0000256" key="5">
    <source>
        <dbReference type="SAM" id="MobiDB-lite"/>
    </source>
</evidence>
<dbReference type="EMBL" id="GG679680">
    <property type="protein sequence ID" value="EER07809.1"/>
    <property type="molecule type" value="Genomic_DNA"/>
</dbReference>
<dbReference type="GO" id="GO:0050660">
    <property type="term" value="F:flavin adenine dinucleotide binding"/>
    <property type="evidence" value="ECO:0007669"/>
    <property type="project" value="InterPro"/>
</dbReference>
<dbReference type="Proteomes" id="UP000007800">
    <property type="component" value="Unassembled WGS sequence"/>
</dbReference>
<feature type="domain" description="FAD linked oxidase N-terminal" evidence="7">
    <location>
        <begin position="56"/>
        <end position="142"/>
    </location>
</feature>
<dbReference type="PANTHER" id="PTHR42973">
    <property type="entry name" value="BINDING OXIDOREDUCTASE, PUTATIVE (AFU_ORTHOLOGUE AFUA_1G17690)-RELATED"/>
    <property type="match status" value="1"/>
</dbReference>
<dbReference type="RefSeq" id="XP_002775993.1">
    <property type="nucleotide sequence ID" value="XM_002775947.1"/>
</dbReference>
<evidence type="ECO:0000256" key="6">
    <source>
        <dbReference type="SAM" id="SignalP"/>
    </source>
</evidence>
<feature type="chain" id="PRO_5002954587" description="FAD linked oxidase N-terminal domain-containing protein" evidence="6">
    <location>
        <begin position="19"/>
        <end position="451"/>
    </location>
</feature>
<dbReference type="InParanoid" id="C5L624"/>
<dbReference type="InterPro" id="IPR050416">
    <property type="entry name" value="FAD-linked_Oxidoreductase"/>
</dbReference>
<feature type="region of interest" description="Disordered" evidence="5">
    <location>
        <begin position="328"/>
        <end position="436"/>
    </location>
</feature>
<keyword evidence="2" id="KW-0285">Flavoprotein</keyword>
<protein>
    <recommendedName>
        <fullName evidence="7">FAD linked oxidase N-terminal domain-containing protein</fullName>
    </recommendedName>
</protein>
<dbReference type="AlphaFoldDB" id="C5L624"/>
<evidence type="ECO:0000259" key="7">
    <source>
        <dbReference type="Pfam" id="PF01565"/>
    </source>
</evidence>
<evidence type="ECO:0000313" key="9">
    <source>
        <dbReference type="Proteomes" id="UP000007800"/>
    </source>
</evidence>
<sequence length="451" mass="49679">MFLLRWLFVTFMSSFVLADVNDAVDRLIAALPGQVQTNDIPPPYNTRFDEANGYDPAAMVYVSSAEDIIIVLKICYEEDTPVALRSNGGHSYIGQSTVNGGVIINFSEMKSFDVTYDDDGRYVAKMGSGLMLLEVYSRLARHDPPLGDVYGGPYKAKSIYFPKDMSIETLEYLAEASVDPVCQNAGDCVMLLDFYGHAMSEEPEDCDPSAGKCTSFDHRTPGWHLQMLAIWDRDEPTPTDKLAWIQQTYDSVFPVSLGEAFQNYIDSDLAEGREWISQYFPNADTYPRLQQVKCRYNGIDMFNFAAIDLMTIDIDDDICGVDTTSTTEVPTTTTTEVPTTTTTKVPTTTSTEVPTTTTTEVPTTSTTEVPTTTTTEVPTTSTTEVPTTTTTEVPTTTTTEVPTTSTTEVPTTTTTEVPTTTTTEVPTTSTTEVPTTSTTEGFYYENIFAFE</sequence>
<proteinExistence type="predicted"/>
<dbReference type="SUPFAM" id="SSF56176">
    <property type="entry name" value="FAD-binding/transporter-associated domain-like"/>
    <property type="match status" value="1"/>
</dbReference>
<dbReference type="GeneID" id="9043014"/>
<evidence type="ECO:0000256" key="2">
    <source>
        <dbReference type="ARBA" id="ARBA00022630"/>
    </source>
</evidence>
<dbReference type="GO" id="GO:0016491">
    <property type="term" value="F:oxidoreductase activity"/>
    <property type="evidence" value="ECO:0007669"/>
    <property type="project" value="UniProtKB-KW"/>
</dbReference>
<dbReference type="PANTHER" id="PTHR42973:SF39">
    <property type="entry name" value="FAD-BINDING PCMH-TYPE DOMAIN-CONTAINING PROTEIN"/>
    <property type="match status" value="1"/>
</dbReference>
<comment type="cofactor">
    <cofactor evidence="1">
        <name>FAD</name>
        <dbReference type="ChEBI" id="CHEBI:57692"/>
    </cofactor>
</comment>
<keyword evidence="3" id="KW-0274">FAD</keyword>
<dbReference type="OrthoDB" id="2151789at2759"/>
<accession>C5L624</accession>
<dbReference type="InterPro" id="IPR036318">
    <property type="entry name" value="FAD-bd_PCMH-like_sf"/>
</dbReference>
<dbReference type="Pfam" id="PF01565">
    <property type="entry name" value="FAD_binding_4"/>
    <property type="match status" value="1"/>
</dbReference>
<dbReference type="InterPro" id="IPR016167">
    <property type="entry name" value="FAD-bd_PCMH_sub1"/>
</dbReference>
<evidence type="ECO:0000256" key="3">
    <source>
        <dbReference type="ARBA" id="ARBA00022827"/>
    </source>
</evidence>
<keyword evidence="9" id="KW-1185">Reference proteome</keyword>
<dbReference type="InterPro" id="IPR006094">
    <property type="entry name" value="Oxid_FAD_bind_N"/>
</dbReference>
<organism evidence="9">
    <name type="scientific">Perkinsus marinus (strain ATCC 50983 / TXsc)</name>
    <dbReference type="NCBI Taxonomy" id="423536"/>
    <lineage>
        <taxon>Eukaryota</taxon>
        <taxon>Sar</taxon>
        <taxon>Alveolata</taxon>
        <taxon>Perkinsozoa</taxon>
        <taxon>Perkinsea</taxon>
        <taxon>Perkinsida</taxon>
        <taxon>Perkinsidae</taxon>
        <taxon>Perkinsus</taxon>
    </lineage>
</organism>
<dbReference type="Gene3D" id="3.30.43.10">
    <property type="entry name" value="Uridine Diphospho-n-acetylenolpyruvylglucosamine Reductase, domain 2"/>
    <property type="match status" value="1"/>
</dbReference>
<reference evidence="8 9" key="1">
    <citation type="submission" date="2008-07" db="EMBL/GenBank/DDBJ databases">
        <authorList>
            <person name="El-Sayed N."/>
            <person name="Caler E."/>
            <person name="Inman J."/>
            <person name="Amedeo P."/>
            <person name="Hass B."/>
            <person name="Wortman J."/>
        </authorList>
    </citation>
    <scope>NUCLEOTIDE SEQUENCE [LARGE SCALE GENOMIC DNA]</scope>
    <source>
        <strain evidence="9">ATCC 50983 / TXsc</strain>
    </source>
</reference>
<dbReference type="Gene3D" id="3.40.462.20">
    <property type="match status" value="1"/>
</dbReference>
<feature type="signal peptide" evidence="6">
    <location>
        <begin position="1"/>
        <end position="18"/>
    </location>
</feature>
<evidence type="ECO:0000256" key="1">
    <source>
        <dbReference type="ARBA" id="ARBA00001974"/>
    </source>
</evidence>
<evidence type="ECO:0000256" key="4">
    <source>
        <dbReference type="ARBA" id="ARBA00023002"/>
    </source>
</evidence>
<gene>
    <name evidence="8" type="ORF">Pmar_PMAR022016</name>
</gene>